<accession>A0A1B8YIA7</accession>
<feature type="transmembrane region" description="Helical" evidence="5">
    <location>
        <begin position="177"/>
        <end position="199"/>
    </location>
</feature>
<feature type="transmembrane region" description="Helical" evidence="5">
    <location>
        <begin position="115"/>
        <end position="136"/>
    </location>
</feature>
<feature type="transmembrane region" description="Helical" evidence="5">
    <location>
        <begin position="385"/>
        <end position="404"/>
    </location>
</feature>
<dbReference type="InterPro" id="IPR005829">
    <property type="entry name" value="Sugar_transporter_CS"/>
</dbReference>
<evidence type="ECO:0000256" key="5">
    <source>
        <dbReference type="SAM" id="Phobius"/>
    </source>
</evidence>
<dbReference type="InterPro" id="IPR020846">
    <property type="entry name" value="MFS_dom"/>
</dbReference>
<dbReference type="PANTHER" id="PTHR23508:SF10">
    <property type="entry name" value="CARBOXYLIC ACID TRANSPORTER PROTEIN HOMOLOG"/>
    <property type="match status" value="1"/>
</dbReference>
<feature type="transmembrane region" description="Helical" evidence="5">
    <location>
        <begin position="290"/>
        <end position="314"/>
    </location>
</feature>
<keyword evidence="3 5" id="KW-1133">Transmembrane helix</keyword>
<evidence type="ECO:0000256" key="2">
    <source>
        <dbReference type="ARBA" id="ARBA00022692"/>
    </source>
</evidence>
<dbReference type="Pfam" id="PF07690">
    <property type="entry name" value="MFS_1"/>
    <property type="match status" value="1"/>
</dbReference>
<feature type="transmembrane region" description="Helical" evidence="5">
    <location>
        <begin position="257"/>
        <end position="278"/>
    </location>
</feature>
<dbReference type="RefSeq" id="WP_065390369.1">
    <property type="nucleotide sequence ID" value="NZ_CAWMQN010000061.1"/>
</dbReference>
<name>A0A1B8YIA7_9GAMM</name>
<evidence type="ECO:0000256" key="4">
    <source>
        <dbReference type="ARBA" id="ARBA00023136"/>
    </source>
</evidence>
<dbReference type="CDD" id="cd17365">
    <property type="entry name" value="MFS_PcaK_like"/>
    <property type="match status" value="1"/>
</dbReference>
<organism evidence="7 8">
    <name type="scientific">Photorhabdus namnaonensis</name>
    <dbReference type="NCBI Taxonomy" id="1851568"/>
    <lineage>
        <taxon>Bacteria</taxon>
        <taxon>Pseudomonadati</taxon>
        <taxon>Pseudomonadota</taxon>
        <taxon>Gammaproteobacteria</taxon>
        <taxon>Enterobacterales</taxon>
        <taxon>Morganellaceae</taxon>
        <taxon>Photorhabdus</taxon>
    </lineage>
</organism>
<dbReference type="GO" id="GO:0005886">
    <property type="term" value="C:plasma membrane"/>
    <property type="evidence" value="ECO:0007669"/>
    <property type="project" value="UniProtKB-SubCell"/>
</dbReference>
<keyword evidence="4 5" id="KW-0472">Membrane</keyword>
<dbReference type="PATRIC" id="fig|29488.15.peg.2426"/>
<dbReference type="InterPro" id="IPR011701">
    <property type="entry name" value="MFS"/>
</dbReference>
<evidence type="ECO:0000256" key="1">
    <source>
        <dbReference type="ARBA" id="ARBA00004127"/>
    </source>
</evidence>
<protein>
    <submittedName>
        <fullName evidence="7">4-hydroxybenzoate transporter PcaK</fullName>
    </submittedName>
</protein>
<feature type="transmembrane region" description="Helical" evidence="5">
    <location>
        <begin position="59"/>
        <end position="79"/>
    </location>
</feature>
<dbReference type="PROSITE" id="PS00217">
    <property type="entry name" value="SUGAR_TRANSPORT_2"/>
    <property type="match status" value="1"/>
</dbReference>
<dbReference type="EMBL" id="LOIC01000061">
    <property type="protein sequence ID" value="OCA54868.1"/>
    <property type="molecule type" value="Genomic_DNA"/>
</dbReference>
<comment type="subcellular location">
    <subcellularLocation>
        <location evidence="1">Endomembrane system</location>
        <topology evidence="1">Multi-pass membrane protein</topology>
    </subcellularLocation>
</comment>
<feature type="transmembrane region" description="Helical" evidence="5">
    <location>
        <begin position="348"/>
        <end position="373"/>
    </location>
</feature>
<feature type="transmembrane region" description="Helical" evidence="5">
    <location>
        <begin position="416"/>
        <end position="433"/>
    </location>
</feature>
<dbReference type="PANTHER" id="PTHR23508">
    <property type="entry name" value="CARBOXYLIC ACID TRANSPORTER PROTEIN HOMOLOG"/>
    <property type="match status" value="1"/>
</dbReference>
<evidence type="ECO:0000313" key="7">
    <source>
        <dbReference type="EMBL" id="OCA54868.1"/>
    </source>
</evidence>
<reference evidence="8" key="1">
    <citation type="submission" date="2015-11" db="EMBL/GenBank/DDBJ databases">
        <authorList>
            <person name="Tobias N.J."/>
            <person name="Mishra B."/>
            <person name="Gupta D.K."/>
            <person name="Thines M."/>
            <person name="Stinear T.P."/>
            <person name="Bode H.B."/>
        </authorList>
    </citation>
    <scope>NUCLEOTIDE SEQUENCE [LARGE SCALE GENOMIC DNA]</scope>
    <source>
        <strain evidence="8">PB45.5</strain>
    </source>
</reference>
<feature type="transmembrane region" description="Helical" evidence="5">
    <location>
        <begin position="326"/>
        <end position="342"/>
    </location>
</feature>
<dbReference type="PROSITE" id="PS00216">
    <property type="entry name" value="SUGAR_TRANSPORT_1"/>
    <property type="match status" value="1"/>
</dbReference>
<dbReference type="GO" id="GO:0046943">
    <property type="term" value="F:carboxylic acid transmembrane transporter activity"/>
    <property type="evidence" value="ECO:0007669"/>
    <property type="project" value="TreeGrafter"/>
</dbReference>
<gene>
    <name evidence="7" type="primary">pcaK</name>
    <name evidence="7" type="ORF">Phpb_02216</name>
</gene>
<dbReference type="Gene3D" id="1.20.1250.20">
    <property type="entry name" value="MFS general substrate transporter like domains"/>
    <property type="match status" value="2"/>
</dbReference>
<comment type="caution">
    <text evidence="7">The sequence shown here is derived from an EMBL/GenBank/DDBJ whole genome shotgun (WGS) entry which is preliminary data.</text>
</comment>
<keyword evidence="2 5" id="KW-0812">Transmembrane</keyword>
<feature type="domain" description="Major facilitator superfamily (MFS) profile" evidence="6">
    <location>
        <begin position="25"/>
        <end position="439"/>
    </location>
</feature>
<dbReference type="SUPFAM" id="SSF103473">
    <property type="entry name" value="MFS general substrate transporter"/>
    <property type="match status" value="1"/>
</dbReference>
<feature type="transmembrane region" description="Helical" evidence="5">
    <location>
        <begin position="25"/>
        <end position="47"/>
    </location>
</feature>
<sequence length="443" mass="47893">MDSAKTVSIQHVINNQRFSKVQWQVLILCFLIVVIDGFDTVLMGYIAPAVVNDFKVDGAVLGPAMSAALVGLSLGSIFAGPLADRFGRRSVLTISVTVFGLLSLATAVADSIQTLTILRFLTGLGLGAAMSNAITLISEYAPENRRSLLINIVFCGFPLGAAVGGVISAWIIPHFGWQGVLILGGILPLFLSLFLFFLLPESLRYLALKGGSEDNNNIRRILSKMTGDTLNDINKFTFDGEEVIYKSSIKTVLSNRFLVGTTMLWITYCMGALVFYVLTSWMPFLMNDVGFSISMAATLTGLFPLGGVISTVFSGWLMDRINPHKVVATNYALAGILVFFIGQEENVLLLSILIFLAGITMNGAQASMGAISAQFYPTHCRATGVAWMLGFGRFGGIFGILFGAELIKLELSHGTIFAILSIPAIIAALSLTFKDVSYRRYKI</sequence>
<dbReference type="InterPro" id="IPR036259">
    <property type="entry name" value="MFS_trans_sf"/>
</dbReference>
<evidence type="ECO:0000259" key="6">
    <source>
        <dbReference type="PROSITE" id="PS50850"/>
    </source>
</evidence>
<dbReference type="PROSITE" id="PS50850">
    <property type="entry name" value="MFS"/>
    <property type="match status" value="1"/>
</dbReference>
<proteinExistence type="predicted"/>
<evidence type="ECO:0000313" key="8">
    <source>
        <dbReference type="Proteomes" id="UP000092665"/>
    </source>
</evidence>
<evidence type="ECO:0000256" key="3">
    <source>
        <dbReference type="ARBA" id="ARBA00022989"/>
    </source>
</evidence>
<dbReference type="Proteomes" id="UP000092665">
    <property type="component" value="Unassembled WGS sequence"/>
</dbReference>
<feature type="transmembrane region" description="Helical" evidence="5">
    <location>
        <begin position="148"/>
        <end position="171"/>
    </location>
</feature>
<feature type="transmembrane region" description="Helical" evidence="5">
    <location>
        <begin position="91"/>
        <end position="109"/>
    </location>
</feature>
<dbReference type="AlphaFoldDB" id="A0A1B8YIA7"/>
<keyword evidence="8" id="KW-1185">Reference proteome</keyword>